<dbReference type="Proteomes" id="UP000034349">
    <property type="component" value="Unassembled WGS sequence"/>
</dbReference>
<comment type="caution">
    <text evidence="1">The sequence shown here is derived from an EMBL/GenBank/DDBJ whole genome shotgun (WGS) entry which is preliminary data.</text>
</comment>
<name>A0A0G0BDV5_9BACT</name>
<evidence type="ECO:0000313" key="2">
    <source>
        <dbReference type="Proteomes" id="UP000034349"/>
    </source>
</evidence>
<dbReference type="AlphaFoldDB" id="A0A0G0BDV5"/>
<gene>
    <name evidence="1" type="ORF">UR23_C0008G0003</name>
</gene>
<dbReference type="PATRIC" id="fig|1618475.3.peg.128"/>
<evidence type="ECO:0000313" key="1">
    <source>
        <dbReference type="EMBL" id="KKP37070.1"/>
    </source>
</evidence>
<dbReference type="EMBL" id="LBOK01000008">
    <property type="protein sequence ID" value="KKP37070.1"/>
    <property type="molecule type" value="Genomic_DNA"/>
</dbReference>
<reference evidence="1 2" key="1">
    <citation type="journal article" date="2015" name="Nature">
        <title>rRNA introns, odd ribosomes, and small enigmatic genomes across a large radiation of phyla.</title>
        <authorList>
            <person name="Brown C.T."/>
            <person name="Hug L.A."/>
            <person name="Thomas B.C."/>
            <person name="Sharon I."/>
            <person name="Castelle C.J."/>
            <person name="Singh A."/>
            <person name="Wilkins M.J."/>
            <person name="Williams K.H."/>
            <person name="Banfield J.F."/>
        </authorList>
    </citation>
    <scope>NUCLEOTIDE SEQUENCE [LARGE SCALE GENOMIC DNA]</scope>
</reference>
<dbReference type="InterPro" id="IPR027612">
    <property type="entry name" value="Put_MTase_LIC12133"/>
</dbReference>
<evidence type="ECO:0008006" key="3">
    <source>
        <dbReference type="Google" id="ProtNLM"/>
    </source>
</evidence>
<proteinExistence type="predicted"/>
<organism evidence="1 2">
    <name type="scientific">Candidatus Roizmanbacteria bacterium GW2011_GWA2_32_13</name>
    <dbReference type="NCBI Taxonomy" id="1618475"/>
    <lineage>
        <taxon>Bacteria</taxon>
        <taxon>Candidatus Roizmaniibacteriota</taxon>
    </lineage>
</organism>
<accession>A0A0G0BDV5</accession>
<dbReference type="NCBIfam" id="TIGR04325">
    <property type="entry name" value="MTase_LIC12133"/>
    <property type="match status" value="1"/>
</dbReference>
<sequence>MKNLLKNILPPILAKLIQKKPKYGFFGNYKTWQEAQADSIGYDSSVILEKVKNSLLKVKNGEVAYERDSVLFGKVEYSWPVLAGLLWTASQKENTLKVLDFGGSLGSSYFQNLNFFKHLKNIRWNIVEQNNFVKCGKEFFEDDNLKFYPSIEDCLFANEIDVLLASSSIQYLEDPYSFLHKIIDSNFEYIIIDRTPFLKNEDRITIQKVNPKIYNAVYPAWLLNENKFIKIIEGRYERIADWESYFGTIKLKGFILKKIK</sequence>
<protein>
    <recommendedName>
        <fullName evidence="3">Methyltransferase, TIGR04325 family</fullName>
    </recommendedName>
</protein>